<dbReference type="OrthoDB" id="25987at2759"/>
<gene>
    <name evidence="3" type="ORF">PIIN_10044</name>
</gene>
<dbReference type="Proteomes" id="UP000007148">
    <property type="component" value="Unassembled WGS sequence"/>
</dbReference>
<organism evidence="3 4">
    <name type="scientific">Serendipita indica (strain DSM 11827)</name>
    <name type="common">Root endophyte fungus</name>
    <name type="synonym">Piriformospora indica</name>
    <dbReference type="NCBI Taxonomy" id="1109443"/>
    <lineage>
        <taxon>Eukaryota</taxon>
        <taxon>Fungi</taxon>
        <taxon>Dikarya</taxon>
        <taxon>Basidiomycota</taxon>
        <taxon>Agaricomycotina</taxon>
        <taxon>Agaricomycetes</taxon>
        <taxon>Sebacinales</taxon>
        <taxon>Serendipitaceae</taxon>
        <taxon>Serendipita</taxon>
    </lineage>
</organism>
<dbReference type="PANTHER" id="PTHR15665">
    <property type="entry name" value="ASTEROID PROTEIN"/>
    <property type="match status" value="1"/>
</dbReference>
<sequence length="901" mass="99090">MGVSGLTTYLRTHRLAVAKTVELNKDGEATQDTDDLSILPNVEIVVDGWGSLARIPWVYGGEYDRFADAIKRTVDSWMSVGVNLSFVFDGPQEESKFQTRISRLMSSNVHHSTLFFRTSQLTRVAPRFLNETQIIPPLLYTTCVETLLDLSSCFTTKPTGISFPSTRPKTTLKVYFADREADPFMAELAARIGAYVAALDSDFVILNAAGYRGYIPLDELEWTTVLPPSDTARSRTVSSISVNSSIASLLSPTEISADSKFWEDLADVSGGGGDSEEGFKPVQKKKRARTVSAKSRLNPVGSAPTTRGVIPPDEFTSLVFPVYTPESTAASLGIPPPLLPLLAAFVGNDFTRKENSSPISTSMPHYSLQDFLYEHKLPAVKRIIYTANTLAAVLQGLSKPNGRKRKGGGIGVVDVIRTTTKRMLLRPGHTTDPEIDMIVNRIVEGALFYAIPLSSTAHPQALWPTSFCPLHANIDQCRLEALVPVEENDTSPRHSPSAQKHSIPSQSNPLIMVQNQYIQAYRAGILDPKILDVLISGTMWPRIFLESPDMASCASSNEAAGPLRRWLYAILDQGIGVYVPLPEPEDEVDEAIQKMVAEGQQPRIAPTKTTEDEESWDEEDEDEIIDVMDADSEEEDPLVALKGALQRLKGAKEESHLPTIPGQEAIAEEDEEKPKMKRKIYRIAMSPRSNHPKVLALKKEWIAPVVATRWLIRHAGSREVERGTFPGPMHRKWAKAEILALMVAFGVGTPWESAVGGQVDDLLSEEPIDLSERTIQLLARALSVIEAVQMIVQSLGLTTRVPLSLSRFRGRVFHRLCARSLNPLPRQQASAETTLAPEALLDDGVWDAVSEGLEMHIGDDLTKKKKPKEKDAHANSQPKMNARGRLPAGTSVFSLLAGMDA</sequence>
<dbReference type="EMBL" id="CAFZ01000589">
    <property type="protein sequence ID" value="CCA76044.1"/>
    <property type="molecule type" value="Genomic_DNA"/>
</dbReference>
<keyword evidence="4" id="KW-1185">Reference proteome</keyword>
<feature type="region of interest" description="Disordered" evidence="2">
    <location>
        <begin position="486"/>
        <end position="505"/>
    </location>
</feature>
<comment type="caution">
    <text evidence="3">The sequence shown here is derived from an EMBL/GenBank/DDBJ whole genome shotgun (WGS) entry which is preliminary data.</text>
</comment>
<evidence type="ECO:0000256" key="1">
    <source>
        <dbReference type="ARBA" id="ARBA00007398"/>
    </source>
</evidence>
<dbReference type="STRING" id="1109443.G4TXK1"/>
<accession>G4TXK1</accession>
<dbReference type="InterPro" id="IPR029060">
    <property type="entry name" value="PIN-like_dom_sf"/>
</dbReference>
<evidence type="ECO:0000313" key="4">
    <source>
        <dbReference type="Proteomes" id="UP000007148"/>
    </source>
</evidence>
<feature type="compositionally biased region" description="Basic and acidic residues" evidence="2">
    <location>
        <begin position="857"/>
        <end position="873"/>
    </location>
</feature>
<evidence type="ECO:0000256" key="2">
    <source>
        <dbReference type="SAM" id="MobiDB-lite"/>
    </source>
</evidence>
<name>G4TXK1_SERID</name>
<feature type="region of interest" description="Disordered" evidence="2">
    <location>
        <begin position="857"/>
        <end position="885"/>
    </location>
</feature>
<dbReference type="Gene3D" id="3.40.50.1010">
    <property type="entry name" value="5'-nuclease"/>
    <property type="match status" value="1"/>
</dbReference>
<evidence type="ECO:0000313" key="3">
    <source>
        <dbReference type="EMBL" id="CCA76044.1"/>
    </source>
</evidence>
<dbReference type="InterPro" id="IPR026832">
    <property type="entry name" value="Asteroid"/>
</dbReference>
<evidence type="ECO:0008006" key="5">
    <source>
        <dbReference type="Google" id="ProtNLM"/>
    </source>
</evidence>
<dbReference type="PANTHER" id="PTHR15665:SF1">
    <property type="entry name" value="PROTEIN ASTEROID HOMOLOG 1"/>
    <property type="match status" value="1"/>
</dbReference>
<dbReference type="InParanoid" id="G4TXK1"/>
<feature type="compositionally biased region" description="Acidic residues" evidence="2">
    <location>
        <begin position="611"/>
        <end position="621"/>
    </location>
</feature>
<dbReference type="SUPFAM" id="SSF88723">
    <property type="entry name" value="PIN domain-like"/>
    <property type="match status" value="1"/>
</dbReference>
<dbReference type="AlphaFoldDB" id="G4TXK1"/>
<proteinExistence type="inferred from homology"/>
<comment type="similarity">
    <text evidence="1">Belongs to the asteroid family.</text>
</comment>
<reference evidence="3 4" key="1">
    <citation type="journal article" date="2011" name="PLoS Pathog.">
        <title>Endophytic Life Strategies Decoded by Genome and Transcriptome Analyses of the Mutualistic Root Symbiont Piriformospora indica.</title>
        <authorList>
            <person name="Zuccaro A."/>
            <person name="Lahrmann U."/>
            <person name="Guldener U."/>
            <person name="Langen G."/>
            <person name="Pfiffi S."/>
            <person name="Biedenkopf D."/>
            <person name="Wong P."/>
            <person name="Samans B."/>
            <person name="Grimm C."/>
            <person name="Basiewicz M."/>
            <person name="Murat C."/>
            <person name="Martin F."/>
            <person name="Kogel K.H."/>
        </authorList>
    </citation>
    <scope>NUCLEOTIDE SEQUENCE [LARGE SCALE GENOMIC DNA]</scope>
    <source>
        <strain evidence="3 4">DSM 11827</strain>
    </source>
</reference>
<feature type="region of interest" description="Disordered" evidence="2">
    <location>
        <begin position="601"/>
        <end position="621"/>
    </location>
</feature>
<dbReference type="eggNOG" id="ENOG502QQRA">
    <property type="taxonomic scope" value="Eukaryota"/>
</dbReference>
<dbReference type="HOGENOM" id="CLU_314230_0_0_1"/>
<protein>
    <recommendedName>
        <fullName evidence="5">Asteroid domain-containing protein</fullName>
    </recommendedName>
</protein>
<feature type="compositionally biased region" description="Polar residues" evidence="2">
    <location>
        <begin position="493"/>
        <end position="505"/>
    </location>
</feature>